<organism evidence="2 3">
    <name type="scientific">Novosphingobium mangrovi</name>
    <name type="common">ex Huang et al. 2023</name>
    <dbReference type="NCBI Taxonomy" id="2976432"/>
    <lineage>
        <taxon>Bacteria</taxon>
        <taxon>Pseudomonadati</taxon>
        <taxon>Pseudomonadota</taxon>
        <taxon>Alphaproteobacteria</taxon>
        <taxon>Sphingomonadales</taxon>
        <taxon>Sphingomonadaceae</taxon>
        <taxon>Novosphingobium</taxon>
    </lineage>
</organism>
<dbReference type="Pfam" id="PF17197">
    <property type="entry name" value="DUF5134"/>
    <property type="match status" value="1"/>
</dbReference>
<reference evidence="2" key="1">
    <citation type="submission" date="2022-09" db="EMBL/GenBank/DDBJ databases">
        <title>Novosphingobium sp. Nov., a polycyclic aromatic hydrocarbon-degrading bacterium isolated form mangrove sediments in HongKong.</title>
        <authorList>
            <person name="Hu Z."/>
        </authorList>
    </citation>
    <scope>NUCLEOTIDE SEQUENCE</scope>
    <source>
        <strain evidence="2">HK4-1</strain>
    </source>
</reference>
<keyword evidence="1" id="KW-1133">Transmembrane helix</keyword>
<feature type="transmembrane region" description="Helical" evidence="1">
    <location>
        <begin position="38"/>
        <end position="57"/>
    </location>
</feature>
<feature type="transmembrane region" description="Helical" evidence="1">
    <location>
        <begin position="97"/>
        <end position="119"/>
    </location>
</feature>
<dbReference type="EMBL" id="JANZXA010000003">
    <property type="protein sequence ID" value="MCT2399320.1"/>
    <property type="molecule type" value="Genomic_DNA"/>
</dbReference>
<feature type="transmembrane region" description="Helical" evidence="1">
    <location>
        <begin position="140"/>
        <end position="163"/>
    </location>
</feature>
<dbReference type="InterPro" id="IPR033458">
    <property type="entry name" value="DUF5134"/>
</dbReference>
<protein>
    <submittedName>
        <fullName evidence="2">DUF5134 domain-containing protein</fullName>
    </submittedName>
</protein>
<proteinExistence type="predicted"/>
<keyword evidence="1" id="KW-0812">Transmembrane</keyword>
<dbReference type="RefSeq" id="WP_260045321.1">
    <property type="nucleotide sequence ID" value="NZ_JANZXA010000003.1"/>
</dbReference>
<feature type="transmembrane region" description="Helical" evidence="1">
    <location>
        <begin position="64"/>
        <end position="85"/>
    </location>
</feature>
<sequence length="204" mass="21200">MIASVPLTALYAAAAGLSLFEWRRAGQHGRSYLDNAEAHAAHVVMNGAMAVMVAPFYGTVAERILFWVLALGTIMLLGRMAFSTWRRDNRAAGSAAYHALTMAAMVYAIILMPAGLMALRDGLVICGDGAGGVISKPWPVTALGGVFTLDALATAGGVLFFPARVLAADSGVPAGSIGVSRIVSLRLAAIPHVIMDMGMAAMLL</sequence>
<comment type="caution">
    <text evidence="2">The sequence shown here is derived from an EMBL/GenBank/DDBJ whole genome shotgun (WGS) entry which is preliminary data.</text>
</comment>
<evidence type="ECO:0000256" key="1">
    <source>
        <dbReference type="SAM" id="Phobius"/>
    </source>
</evidence>
<gene>
    <name evidence="2" type="ORF">NZK81_07155</name>
</gene>
<evidence type="ECO:0000313" key="3">
    <source>
        <dbReference type="Proteomes" id="UP001165583"/>
    </source>
</evidence>
<accession>A0ABT2I3D6</accession>
<name>A0ABT2I3D6_9SPHN</name>
<dbReference type="Proteomes" id="UP001165583">
    <property type="component" value="Unassembled WGS sequence"/>
</dbReference>
<keyword evidence="1" id="KW-0472">Membrane</keyword>
<evidence type="ECO:0000313" key="2">
    <source>
        <dbReference type="EMBL" id="MCT2399320.1"/>
    </source>
</evidence>
<keyword evidence="3" id="KW-1185">Reference proteome</keyword>